<comment type="function">
    <text evidence="2">Catalyzes the phosphorylation of pyruvate to phosphoenolpyruvate.</text>
</comment>
<dbReference type="Pfam" id="PF01326">
    <property type="entry name" value="PPDK_N"/>
    <property type="match status" value="1"/>
</dbReference>
<comment type="catalytic activity">
    <reaction evidence="13">
        <text>pyruvate + ATP + H2O = phosphoenolpyruvate + AMP + phosphate + 2 H(+)</text>
        <dbReference type="Rhea" id="RHEA:11364"/>
        <dbReference type="ChEBI" id="CHEBI:15361"/>
        <dbReference type="ChEBI" id="CHEBI:15377"/>
        <dbReference type="ChEBI" id="CHEBI:15378"/>
        <dbReference type="ChEBI" id="CHEBI:30616"/>
        <dbReference type="ChEBI" id="CHEBI:43474"/>
        <dbReference type="ChEBI" id="CHEBI:58702"/>
        <dbReference type="ChEBI" id="CHEBI:456215"/>
        <dbReference type="EC" id="2.7.9.2"/>
    </reaction>
</comment>
<evidence type="ECO:0000256" key="8">
    <source>
        <dbReference type="ARBA" id="ARBA00022741"/>
    </source>
</evidence>
<dbReference type="Proteomes" id="UP000001567">
    <property type="component" value="Chromosome"/>
</dbReference>
<evidence type="ECO:0000256" key="1">
    <source>
        <dbReference type="ARBA" id="ARBA00001946"/>
    </source>
</evidence>
<keyword evidence="6 15" id="KW-0808">Transferase</keyword>
<keyword evidence="10" id="KW-0067">ATP-binding</keyword>
<dbReference type="RefSeq" id="WP_011900012.1">
    <property type="nucleotide sequence ID" value="NC_009376.1"/>
</dbReference>
<dbReference type="KEGG" id="pas:Pars_0510"/>
<dbReference type="EC" id="2.7.9.2" evidence="5"/>
<evidence type="ECO:0000313" key="16">
    <source>
        <dbReference type="Proteomes" id="UP000001567"/>
    </source>
</evidence>
<dbReference type="Gene3D" id="3.30.470.20">
    <property type="entry name" value="ATP-grasp fold, B domain"/>
    <property type="match status" value="1"/>
</dbReference>
<comment type="cofactor">
    <cofactor evidence="1">
        <name>Mg(2+)</name>
        <dbReference type="ChEBI" id="CHEBI:18420"/>
    </cofactor>
</comment>
<evidence type="ECO:0000256" key="12">
    <source>
        <dbReference type="ARBA" id="ARBA00033470"/>
    </source>
</evidence>
<dbReference type="STRING" id="340102.Pars_0510"/>
<feature type="domain" description="Pyruvate phosphate dikinase AMP/ATP-binding" evidence="14">
    <location>
        <begin position="16"/>
        <end position="313"/>
    </location>
</feature>
<reference evidence="15 16" key="1">
    <citation type="submission" date="2007-04" db="EMBL/GenBank/DDBJ databases">
        <title>Complete sequence of Pyrobaculum arsenaticum DSM 13514.</title>
        <authorList>
            <consortium name="US DOE Joint Genome Institute"/>
            <person name="Copeland A."/>
            <person name="Lucas S."/>
            <person name="Lapidus A."/>
            <person name="Barry K."/>
            <person name="Glavina del Rio T."/>
            <person name="Dalin E."/>
            <person name="Tice H."/>
            <person name="Pitluck S."/>
            <person name="Chain P."/>
            <person name="Malfatti S."/>
            <person name="Shin M."/>
            <person name="Vergez L."/>
            <person name="Schmutz J."/>
            <person name="Larimer F."/>
            <person name="Land M."/>
            <person name="Hauser L."/>
            <person name="Kyrpides N."/>
            <person name="Mikhailova N."/>
            <person name="Cozen A.E."/>
            <person name="Fitz-Gibbon S.T."/>
            <person name="House C.H."/>
            <person name="Saltikov C."/>
            <person name="Lowe T.M."/>
            <person name="Richardson P."/>
        </authorList>
    </citation>
    <scope>NUCLEOTIDE SEQUENCE [LARGE SCALE GENOMIC DNA]</scope>
    <source>
        <strain evidence="16">ATCC 700994 / DSM 13514 / JCM 11321 / PZ6</strain>
    </source>
</reference>
<proteinExistence type="inferred from homology"/>
<dbReference type="PANTHER" id="PTHR43030:SF1">
    <property type="entry name" value="PHOSPHOENOLPYRUVATE SYNTHASE"/>
    <property type="match status" value="1"/>
</dbReference>
<evidence type="ECO:0000256" key="13">
    <source>
        <dbReference type="ARBA" id="ARBA00047700"/>
    </source>
</evidence>
<keyword evidence="9 15" id="KW-0418">Kinase</keyword>
<dbReference type="PANTHER" id="PTHR43030">
    <property type="entry name" value="PHOSPHOENOLPYRUVATE SYNTHASE"/>
    <property type="match status" value="1"/>
</dbReference>
<dbReference type="UniPathway" id="UPA00138"/>
<dbReference type="InterPro" id="IPR002192">
    <property type="entry name" value="PPDK_AMP/ATP-bd"/>
</dbReference>
<dbReference type="PhylomeDB" id="A4WI88"/>
<evidence type="ECO:0000256" key="9">
    <source>
        <dbReference type="ARBA" id="ARBA00022777"/>
    </source>
</evidence>
<evidence type="ECO:0000256" key="5">
    <source>
        <dbReference type="ARBA" id="ARBA00011996"/>
    </source>
</evidence>
<keyword evidence="15" id="KW-0670">Pyruvate</keyword>
<sequence>MIVLPISSLRKTDVLLAGGKGASLGELVRAGAKVPPGFVVTSMAYKAYIEYNNIDRLIYKLERRDGDPLALAAKIREAILNGEVPDDLKRELMKIREEFSRDYLAVRSSATYEDSPEFSFAGIHETYLGVRGEEVEYYVKKVWASNFEDRAVTYKLDNRIPPSKVYMAVVVQKLLNPKAAGVAFSLDPRNGDRSVVVIESNWGLGESVVSGEVTPDRFVVSKITNEVVKKEISPSKNVMYVMENGRVVHKETPPEAAVAPSLSDEEVLEITRQVVSLERYFGYAVDVEWAVEGDVYILQSRPETVWSRKAAEAKWISTGDIIKDIVYNLLSFKL</sequence>
<comment type="similarity">
    <text evidence="4">Belongs to the PEP-utilizing enzyme family.</text>
</comment>
<dbReference type="EMBL" id="CP000660">
    <property type="protein sequence ID" value="ABP50105.1"/>
    <property type="molecule type" value="Genomic_DNA"/>
</dbReference>
<dbReference type="SUPFAM" id="SSF56059">
    <property type="entry name" value="Glutathione synthetase ATP-binding domain-like"/>
    <property type="match status" value="1"/>
</dbReference>
<evidence type="ECO:0000256" key="6">
    <source>
        <dbReference type="ARBA" id="ARBA00022679"/>
    </source>
</evidence>
<accession>A4WI88</accession>
<dbReference type="HOGENOM" id="CLU_007308_6_0_2"/>
<dbReference type="GO" id="GO:0046872">
    <property type="term" value="F:metal ion binding"/>
    <property type="evidence" value="ECO:0007669"/>
    <property type="project" value="UniProtKB-KW"/>
</dbReference>
<name>A4WI88_PYRAR</name>
<evidence type="ECO:0000313" key="15">
    <source>
        <dbReference type="EMBL" id="ABP50105.1"/>
    </source>
</evidence>
<dbReference type="GO" id="GO:0006094">
    <property type="term" value="P:gluconeogenesis"/>
    <property type="evidence" value="ECO:0007669"/>
    <property type="project" value="UniProtKB-UniPathway"/>
</dbReference>
<evidence type="ECO:0000256" key="3">
    <source>
        <dbReference type="ARBA" id="ARBA00004742"/>
    </source>
</evidence>
<dbReference type="GO" id="GO:0005524">
    <property type="term" value="F:ATP binding"/>
    <property type="evidence" value="ECO:0007669"/>
    <property type="project" value="UniProtKB-KW"/>
</dbReference>
<gene>
    <name evidence="15" type="ordered locus">Pars_0510</name>
</gene>
<evidence type="ECO:0000256" key="2">
    <source>
        <dbReference type="ARBA" id="ARBA00002988"/>
    </source>
</evidence>
<protein>
    <recommendedName>
        <fullName evidence="5">pyruvate, water dikinase</fullName>
        <ecNumber evidence="5">2.7.9.2</ecNumber>
    </recommendedName>
    <alternativeName>
        <fullName evidence="12">Pyruvate, water dikinase</fullName>
    </alternativeName>
</protein>
<evidence type="ECO:0000256" key="7">
    <source>
        <dbReference type="ARBA" id="ARBA00022723"/>
    </source>
</evidence>
<dbReference type="OrthoDB" id="23397at2157"/>
<evidence type="ECO:0000256" key="10">
    <source>
        <dbReference type="ARBA" id="ARBA00022840"/>
    </source>
</evidence>
<evidence type="ECO:0000256" key="11">
    <source>
        <dbReference type="ARBA" id="ARBA00022842"/>
    </source>
</evidence>
<dbReference type="Gene3D" id="3.30.1490.20">
    <property type="entry name" value="ATP-grasp fold, A domain"/>
    <property type="match status" value="1"/>
</dbReference>
<dbReference type="AlphaFoldDB" id="A4WI88"/>
<dbReference type="GO" id="GO:0008986">
    <property type="term" value="F:pyruvate, water dikinase activity"/>
    <property type="evidence" value="ECO:0007669"/>
    <property type="project" value="UniProtKB-EC"/>
</dbReference>
<comment type="pathway">
    <text evidence="3">Carbohydrate biosynthesis; gluconeogenesis.</text>
</comment>
<keyword evidence="7" id="KW-0479">Metal-binding</keyword>
<dbReference type="GeneID" id="5054267"/>
<dbReference type="InterPro" id="IPR006319">
    <property type="entry name" value="PEP_synth"/>
</dbReference>
<dbReference type="InterPro" id="IPR013815">
    <property type="entry name" value="ATP_grasp_subdomain_1"/>
</dbReference>
<evidence type="ECO:0000256" key="4">
    <source>
        <dbReference type="ARBA" id="ARBA00007837"/>
    </source>
</evidence>
<organism evidence="15 16">
    <name type="scientific">Pyrobaculum arsenaticum (strain DSM 13514 / JCM 11321 / PZ6)</name>
    <dbReference type="NCBI Taxonomy" id="340102"/>
    <lineage>
        <taxon>Archaea</taxon>
        <taxon>Thermoproteota</taxon>
        <taxon>Thermoprotei</taxon>
        <taxon>Thermoproteales</taxon>
        <taxon>Thermoproteaceae</taxon>
        <taxon>Pyrobaculum</taxon>
    </lineage>
</organism>
<keyword evidence="11" id="KW-0460">Magnesium</keyword>
<keyword evidence="8" id="KW-0547">Nucleotide-binding</keyword>
<evidence type="ECO:0000259" key="14">
    <source>
        <dbReference type="Pfam" id="PF01326"/>
    </source>
</evidence>